<dbReference type="CDD" id="cd00067">
    <property type="entry name" value="GAL4"/>
    <property type="match status" value="1"/>
</dbReference>
<dbReference type="SUPFAM" id="SSF57701">
    <property type="entry name" value="Zn2/Cys6 DNA-binding domain"/>
    <property type="match status" value="1"/>
</dbReference>
<dbReference type="PANTHER" id="PTHR31001">
    <property type="entry name" value="UNCHARACTERIZED TRANSCRIPTIONAL REGULATORY PROTEIN"/>
    <property type="match status" value="1"/>
</dbReference>
<evidence type="ECO:0000259" key="4">
    <source>
        <dbReference type="PROSITE" id="PS50048"/>
    </source>
</evidence>
<proteinExistence type="predicted"/>
<evidence type="ECO:0000256" key="3">
    <source>
        <dbReference type="SAM" id="MobiDB-lite"/>
    </source>
</evidence>
<dbReference type="GO" id="GO:0000981">
    <property type="term" value="F:DNA-binding transcription factor activity, RNA polymerase II-specific"/>
    <property type="evidence" value="ECO:0007669"/>
    <property type="project" value="InterPro"/>
</dbReference>
<dbReference type="PROSITE" id="PS00463">
    <property type="entry name" value="ZN2_CY6_FUNGAL_1"/>
    <property type="match status" value="1"/>
</dbReference>
<evidence type="ECO:0000313" key="6">
    <source>
        <dbReference type="Proteomes" id="UP000724874"/>
    </source>
</evidence>
<dbReference type="GO" id="GO:0005634">
    <property type="term" value="C:nucleus"/>
    <property type="evidence" value="ECO:0007669"/>
    <property type="project" value="UniProtKB-SubCell"/>
</dbReference>
<evidence type="ECO:0000313" key="5">
    <source>
        <dbReference type="EMBL" id="KAF8893707.1"/>
    </source>
</evidence>
<dbReference type="GO" id="GO:0008270">
    <property type="term" value="F:zinc ion binding"/>
    <property type="evidence" value="ECO:0007669"/>
    <property type="project" value="InterPro"/>
</dbReference>
<sequence length="275" mass="29404">MTSESPSRQKKSASGAKSPDGEPRKKSRNRTTQSCMNCHTSKRMCDRKRPACSRCVQLGLIGLCVYEVDDPSQGTKPGQDESARLIKRVAELESVIRELKNKPTPRWVQASGIDGVDTRQLGPGLNLSSSPAPPLPGSHYGFEGHQGTSSAQVSPSSESSSSSGYGTATSSFASTTQATGSTSDTTSAFSGMGVNTHFSPVNLEALQNTQPVHPAYCANTTHCGCLHEPTSYRTMLELSLGLRRASDVLGQSPGHRLGEFCPLHQRVLELDSYAM</sequence>
<feature type="domain" description="Zn(2)-C6 fungal-type" evidence="4">
    <location>
        <begin position="34"/>
        <end position="66"/>
    </location>
</feature>
<reference evidence="5" key="1">
    <citation type="submission" date="2020-11" db="EMBL/GenBank/DDBJ databases">
        <authorList>
            <consortium name="DOE Joint Genome Institute"/>
            <person name="Ahrendt S."/>
            <person name="Riley R."/>
            <person name="Andreopoulos W."/>
            <person name="LaButti K."/>
            <person name="Pangilinan J."/>
            <person name="Ruiz-duenas F.J."/>
            <person name="Barrasa J.M."/>
            <person name="Sanchez-Garcia M."/>
            <person name="Camarero S."/>
            <person name="Miyauchi S."/>
            <person name="Serrano A."/>
            <person name="Linde D."/>
            <person name="Babiker R."/>
            <person name="Drula E."/>
            <person name="Ayuso-Fernandez I."/>
            <person name="Pacheco R."/>
            <person name="Padilla G."/>
            <person name="Ferreira P."/>
            <person name="Barriuso J."/>
            <person name="Kellner H."/>
            <person name="Castanera R."/>
            <person name="Alfaro M."/>
            <person name="Ramirez L."/>
            <person name="Pisabarro A.G."/>
            <person name="Kuo A."/>
            <person name="Tritt A."/>
            <person name="Lipzen A."/>
            <person name="He G."/>
            <person name="Yan M."/>
            <person name="Ng V."/>
            <person name="Cullen D."/>
            <person name="Martin F."/>
            <person name="Rosso M.-N."/>
            <person name="Henrissat B."/>
            <person name="Hibbett D."/>
            <person name="Martinez A.T."/>
            <person name="Grigoriev I.V."/>
        </authorList>
    </citation>
    <scope>NUCLEOTIDE SEQUENCE</scope>
    <source>
        <strain evidence="5">AH 44721</strain>
    </source>
</reference>
<keyword evidence="2" id="KW-0539">Nucleus</keyword>
<name>A0A9P5NJS5_GYMJU</name>
<dbReference type="Gene3D" id="4.10.240.10">
    <property type="entry name" value="Zn(2)-C6 fungal-type DNA-binding domain"/>
    <property type="match status" value="1"/>
</dbReference>
<feature type="compositionally biased region" description="Low complexity" evidence="3">
    <location>
        <begin position="148"/>
        <end position="185"/>
    </location>
</feature>
<feature type="region of interest" description="Disordered" evidence="3">
    <location>
        <begin position="108"/>
        <end position="185"/>
    </location>
</feature>
<evidence type="ECO:0000256" key="2">
    <source>
        <dbReference type="ARBA" id="ARBA00023242"/>
    </source>
</evidence>
<dbReference type="InterPro" id="IPR050613">
    <property type="entry name" value="Sec_Metabolite_Reg"/>
</dbReference>
<comment type="caution">
    <text evidence="5">The sequence shown here is derived from an EMBL/GenBank/DDBJ whole genome shotgun (WGS) entry which is preliminary data.</text>
</comment>
<gene>
    <name evidence="5" type="ORF">CPB84DRAFT_1848607</name>
</gene>
<evidence type="ECO:0000256" key="1">
    <source>
        <dbReference type="ARBA" id="ARBA00004123"/>
    </source>
</evidence>
<dbReference type="PANTHER" id="PTHR31001:SF81">
    <property type="entry name" value="ZN(II)2CYS6 TRANSCRIPTION FACTOR"/>
    <property type="match status" value="1"/>
</dbReference>
<dbReference type="InterPro" id="IPR001138">
    <property type="entry name" value="Zn2Cys6_DnaBD"/>
</dbReference>
<feature type="region of interest" description="Disordered" evidence="3">
    <location>
        <begin position="1"/>
        <end position="34"/>
    </location>
</feature>
<organism evidence="5 6">
    <name type="scientific">Gymnopilus junonius</name>
    <name type="common">Spectacular rustgill mushroom</name>
    <name type="synonym">Gymnopilus spectabilis subsp. junonius</name>
    <dbReference type="NCBI Taxonomy" id="109634"/>
    <lineage>
        <taxon>Eukaryota</taxon>
        <taxon>Fungi</taxon>
        <taxon>Dikarya</taxon>
        <taxon>Basidiomycota</taxon>
        <taxon>Agaricomycotina</taxon>
        <taxon>Agaricomycetes</taxon>
        <taxon>Agaricomycetidae</taxon>
        <taxon>Agaricales</taxon>
        <taxon>Agaricineae</taxon>
        <taxon>Hymenogastraceae</taxon>
        <taxon>Gymnopilus</taxon>
    </lineage>
</organism>
<dbReference type="InterPro" id="IPR036864">
    <property type="entry name" value="Zn2-C6_fun-type_DNA-bd_sf"/>
</dbReference>
<keyword evidence="6" id="KW-1185">Reference proteome</keyword>
<accession>A0A9P5NJS5</accession>
<dbReference type="SMART" id="SM00066">
    <property type="entry name" value="GAL4"/>
    <property type="match status" value="1"/>
</dbReference>
<comment type="subcellular location">
    <subcellularLocation>
        <location evidence="1">Nucleus</location>
    </subcellularLocation>
</comment>
<dbReference type="Proteomes" id="UP000724874">
    <property type="component" value="Unassembled WGS sequence"/>
</dbReference>
<dbReference type="PROSITE" id="PS50048">
    <property type="entry name" value="ZN2_CY6_FUNGAL_2"/>
    <property type="match status" value="1"/>
</dbReference>
<dbReference type="AlphaFoldDB" id="A0A9P5NJS5"/>
<dbReference type="Pfam" id="PF00172">
    <property type="entry name" value="Zn_clus"/>
    <property type="match status" value="1"/>
</dbReference>
<dbReference type="EMBL" id="JADNYJ010000066">
    <property type="protein sequence ID" value="KAF8893707.1"/>
    <property type="molecule type" value="Genomic_DNA"/>
</dbReference>
<feature type="compositionally biased region" description="Low complexity" evidence="3">
    <location>
        <begin position="121"/>
        <end position="130"/>
    </location>
</feature>
<protein>
    <recommendedName>
        <fullName evidence="4">Zn(2)-C6 fungal-type domain-containing protein</fullName>
    </recommendedName>
</protein>
<dbReference type="OrthoDB" id="2269373at2759"/>